<feature type="domain" description="DUF305" evidence="2">
    <location>
        <begin position="92"/>
        <end position="153"/>
    </location>
</feature>
<dbReference type="Pfam" id="PF03713">
    <property type="entry name" value="DUF305"/>
    <property type="match status" value="1"/>
</dbReference>
<keyword evidence="1" id="KW-1133">Transmembrane helix</keyword>
<dbReference type="InterPro" id="IPR046514">
    <property type="entry name" value="DUF6692"/>
</dbReference>
<dbReference type="AlphaFoldDB" id="A0A1M4N263"/>
<dbReference type="RefSeq" id="WP_178338720.1">
    <property type="nucleotide sequence ID" value="NZ_FMJB01000051.1"/>
</dbReference>
<proteinExistence type="predicted"/>
<evidence type="ECO:0000259" key="3">
    <source>
        <dbReference type="Pfam" id="PF20402"/>
    </source>
</evidence>
<sequence length="274" mass="29764">MAYTRFFLMIASSTVVMFGLMYLNTYLWGHVFFSETRLYMAIVMGAAMALVMLAWMLGMYRNRAMNIGIFAGSIIVFAGALFLVRSQITVQDLAYMRAMIPHHSIAIMTSSRAELTDPRVRTLADDIVYAQDKEIAEMRYLIADIAANGEAEADAGQASPQLVDAQTALASEVVAKVDPESLTPEAIDLAFPEGATCQFTYTETSPPVLVTTDEAALVKISGDLVRLEVGPQGYSAAPITAEVRPTEDSGLHDLIISAGPDYSAGFRGQYTCTQ</sequence>
<keyword evidence="1" id="KW-0472">Membrane</keyword>
<protein>
    <submittedName>
        <fullName evidence="4">Heavy metal exporting protein</fullName>
    </submittedName>
</protein>
<evidence type="ECO:0000256" key="1">
    <source>
        <dbReference type="SAM" id="Phobius"/>
    </source>
</evidence>
<accession>A0A1M4N263</accession>
<feature type="transmembrane region" description="Helical" evidence="1">
    <location>
        <begin position="38"/>
        <end position="58"/>
    </location>
</feature>
<reference evidence="5" key="1">
    <citation type="submission" date="2016-09" db="EMBL/GenBank/DDBJ databases">
        <authorList>
            <person name="Wibberg D."/>
        </authorList>
    </citation>
    <scope>NUCLEOTIDE SEQUENCE [LARGE SCALE GENOMIC DNA]</scope>
</reference>
<dbReference type="Gene3D" id="1.20.1260.10">
    <property type="match status" value="1"/>
</dbReference>
<name>A0A1M4N263_9RHOB</name>
<dbReference type="InterPro" id="IPR005183">
    <property type="entry name" value="DUF305_CopM-like"/>
</dbReference>
<feature type="domain" description="DUF6692" evidence="3">
    <location>
        <begin position="156"/>
        <end position="261"/>
    </location>
</feature>
<evidence type="ECO:0000313" key="4">
    <source>
        <dbReference type="EMBL" id="SCM68128.1"/>
    </source>
</evidence>
<evidence type="ECO:0000259" key="2">
    <source>
        <dbReference type="Pfam" id="PF03713"/>
    </source>
</evidence>
<dbReference type="EMBL" id="FMJB01000051">
    <property type="protein sequence ID" value="SCM68128.1"/>
    <property type="molecule type" value="Genomic_DNA"/>
</dbReference>
<keyword evidence="1" id="KW-0812">Transmembrane</keyword>
<dbReference type="Pfam" id="PF20402">
    <property type="entry name" value="DUF6692"/>
    <property type="match status" value="1"/>
</dbReference>
<organism evidence="4 5">
    <name type="scientific">Donghicola eburneus</name>
    <dbReference type="NCBI Taxonomy" id="393278"/>
    <lineage>
        <taxon>Bacteria</taxon>
        <taxon>Pseudomonadati</taxon>
        <taxon>Pseudomonadota</taxon>
        <taxon>Alphaproteobacteria</taxon>
        <taxon>Rhodobacterales</taxon>
        <taxon>Roseobacteraceae</taxon>
        <taxon>Donghicola</taxon>
    </lineage>
</organism>
<keyword evidence="5" id="KW-1185">Reference proteome</keyword>
<feature type="transmembrane region" description="Helical" evidence="1">
    <location>
        <begin position="6"/>
        <end position="26"/>
    </location>
</feature>
<dbReference type="Proteomes" id="UP000184085">
    <property type="component" value="Unassembled WGS sequence"/>
</dbReference>
<feature type="transmembrane region" description="Helical" evidence="1">
    <location>
        <begin position="64"/>
        <end position="84"/>
    </location>
</feature>
<evidence type="ECO:0000313" key="5">
    <source>
        <dbReference type="Proteomes" id="UP000184085"/>
    </source>
</evidence>
<dbReference type="InterPro" id="IPR012347">
    <property type="entry name" value="Ferritin-like"/>
</dbReference>
<gene>
    <name evidence="4" type="ORF">KARMA_2338</name>
</gene>